<evidence type="ECO:0000313" key="3">
    <source>
        <dbReference type="Proteomes" id="UP000051952"/>
    </source>
</evidence>
<keyword evidence="3" id="KW-1185">Reference proteome</keyword>
<proteinExistence type="predicted"/>
<name>A0A0S4KLU1_BODSA</name>
<feature type="signal peptide" evidence="1">
    <location>
        <begin position="1"/>
        <end position="21"/>
    </location>
</feature>
<organism evidence="2 3">
    <name type="scientific">Bodo saltans</name>
    <name type="common">Flagellated protozoan</name>
    <dbReference type="NCBI Taxonomy" id="75058"/>
    <lineage>
        <taxon>Eukaryota</taxon>
        <taxon>Discoba</taxon>
        <taxon>Euglenozoa</taxon>
        <taxon>Kinetoplastea</taxon>
        <taxon>Metakinetoplastina</taxon>
        <taxon>Eubodonida</taxon>
        <taxon>Bodonidae</taxon>
        <taxon>Bodo</taxon>
    </lineage>
</organism>
<keyword evidence="1" id="KW-0732">Signal</keyword>
<accession>A0A0S4KLU1</accession>
<evidence type="ECO:0000313" key="2">
    <source>
        <dbReference type="EMBL" id="CUI15383.1"/>
    </source>
</evidence>
<sequence length="74" mass="7561">MPVSIALILTCVALAASLSSAALTTDALQRLQEEDTAQQQFCGALPSIQAANALLLIANLTLNSDGSFSIVASL</sequence>
<dbReference type="AlphaFoldDB" id="A0A0S4KLU1"/>
<dbReference type="VEuPathDB" id="TriTrypDB:BSAL_41025"/>
<protein>
    <submittedName>
        <fullName evidence="2">GPI-anchored surface protein, putative</fullName>
    </submittedName>
</protein>
<evidence type="ECO:0000256" key="1">
    <source>
        <dbReference type="SAM" id="SignalP"/>
    </source>
</evidence>
<dbReference type="EMBL" id="CYKH01002123">
    <property type="protein sequence ID" value="CUI15383.1"/>
    <property type="molecule type" value="Genomic_DNA"/>
</dbReference>
<feature type="chain" id="PRO_5006623415" evidence="1">
    <location>
        <begin position="22"/>
        <end position="74"/>
    </location>
</feature>
<gene>
    <name evidence="2" type="ORF">BSAL_41025</name>
</gene>
<reference evidence="3" key="1">
    <citation type="submission" date="2015-09" db="EMBL/GenBank/DDBJ databases">
        <authorList>
            <consortium name="Pathogen Informatics"/>
        </authorList>
    </citation>
    <scope>NUCLEOTIDE SEQUENCE [LARGE SCALE GENOMIC DNA]</scope>
    <source>
        <strain evidence="3">Lake Konstanz</strain>
    </source>
</reference>
<dbReference type="Proteomes" id="UP000051952">
    <property type="component" value="Unassembled WGS sequence"/>
</dbReference>